<dbReference type="AlphaFoldDB" id="A0A371IA46"/>
<accession>A0A371IA46</accession>
<evidence type="ECO:0000313" key="2">
    <source>
        <dbReference type="Proteomes" id="UP000257109"/>
    </source>
</evidence>
<gene>
    <name evidence="1" type="ORF">CR513_03362</name>
</gene>
<dbReference type="Proteomes" id="UP000257109">
    <property type="component" value="Unassembled WGS sequence"/>
</dbReference>
<feature type="non-terminal residue" evidence="1">
    <location>
        <position position="1"/>
    </location>
</feature>
<keyword evidence="2" id="KW-1185">Reference proteome</keyword>
<comment type="caution">
    <text evidence="1">The sequence shown here is derived from an EMBL/GenBank/DDBJ whole genome shotgun (WGS) entry which is preliminary data.</text>
</comment>
<sequence>MELSGITTWPSSAASLLVRSSSRTMTESSRGSPATKRRSSFQWNDKLRWFMDPRLVRCDWNPNCTFTLTSGAVSGGRFGAIFRSCASATVTRRELNVAGNSPGILIGGSSFEAVPLRRQGAVGRISDEDVGKIEANSAEKILRRGIPDGNLQRGAVCVGLVVTQCKNLVPLGRVGGFVGPVSGGFGSHVVARRFNLHERGFTGRSKTASFHDSDEQILHRLHQIKRMNPLGLITTFLTRDILGRVITVGPLHNLHPLPSVSLHFPHLGLELHFRHRTVTHFRHRRILRDMHHRRRRFLHNHNARRMRRTCRKRHAFLHGSRSLKNPSLLDNHDSRRRLVLLQSLTLLLLLGQRRFVIFKEHIIVVINPEANFAPYPTENAPLLERVVDESFFTSPGKLGSIELDPTKEVVLAAASVAELLVVVELHLQLLKLHVIRVRHDELQRLVPHRVQLLESGRRSLPLPVEVHHHVRARATLSILREQVTRVDYFHHHSSHALGSLLKRRRHHLLIFLCPSIRGMWIDTHAHSAR</sequence>
<reference evidence="1" key="1">
    <citation type="submission" date="2018-05" db="EMBL/GenBank/DDBJ databases">
        <title>Draft genome of Mucuna pruriens seed.</title>
        <authorList>
            <person name="Nnadi N.E."/>
            <person name="Vos R."/>
            <person name="Hasami M.H."/>
            <person name="Devisetty U.K."/>
            <person name="Aguiy J.C."/>
        </authorList>
    </citation>
    <scope>NUCLEOTIDE SEQUENCE [LARGE SCALE GENOMIC DNA]</scope>
    <source>
        <strain evidence="1">JCA_2017</strain>
    </source>
</reference>
<name>A0A371IA46_MUCPR</name>
<evidence type="ECO:0000313" key="1">
    <source>
        <dbReference type="EMBL" id="RDY11902.1"/>
    </source>
</evidence>
<dbReference type="OrthoDB" id="10508153at2759"/>
<dbReference type="EMBL" id="QJKJ01000557">
    <property type="protein sequence ID" value="RDY11902.1"/>
    <property type="molecule type" value="Genomic_DNA"/>
</dbReference>
<protein>
    <submittedName>
        <fullName evidence="1">Uncharacterized protein</fullName>
    </submittedName>
</protein>
<proteinExistence type="predicted"/>
<organism evidence="1 2">
    <name type="scientific">Mucuna pruriens</name>
    <name type="common">Velvet bean</name>
    <name type="synonym">Dolichos pruriens</name>
    <dbReference type="NCBI Taxonomy" id="157652"/>
    <lineage>
        <taxon>Eukaryota</taxon>
        <taxon>Viridiplantae</taxon>
        <taxon>Streptophyta</taxon>
        <taxon>Embryophyta</taxon>
        <taxon>Tracheophyta</taxon>
        <taxon>Spermatophyta</taxon>
        <taxon>Magnoliopsida</taxon>
        <taxon>eudicotyledons</taxon>
        <taxon>Gunneridae</taxon>
        <taxon>Pentapetalae</taxon>
        <taxon>rosids</taxon>
        <taxon>fabids</taxon>
        <taxon>Fabales</taxon>
        <taxon>Fabaceae</taxon>
        <taxon>Papilionoideae</taxon>
        <taxon>50 kb inversion clade</taxon>
        <taxon>NPAAA clade</taxon>
        <taxon>indigoferoid/millettioid clade</taxon>
        <taxon>Phaseoleae</taxon>
        <taxon>Mucuna</taxon>
    </lineage>
</organism>